<dbReference type="AlphaFoldDB" id="A0A375BTB1"/>
<dbReference type="EMBL" id="OFSP01000021">
    <property type="protein sequence ID" value="SOY53029.1"/>
    <property type="molecule type" value="Genomic_DNA"/>
</dbReference>
<proteinExistence type="predicted"/>
<organism evidence="1">
    <name type="scientific">Cupriavidus taiwanensis</name>
    <dbReference type="NCBI Taxonomy" id="164546"/>
    <lineage>
        <taxon>Bacteria</taxon>
        <taxon>Pseudomonadati</taxon>
        <taxon>Pseudomonadota</taxon>
        <taxon>Betaproteobacteria</taxon>
        <taxon>Burkholderiales</taxon>
        <taxon>Burkholderiaceae</taxon>
        <taxon>Cupriavidus</taxon>
    </lineage>
</organism>
<accession>A0A375BTB1</accession>
<sequence length="63" mass="6998">MGALLACMFGMMAGMYAVFARVLQVRPRNLRPGVGWCRRRAGRRIAATGRPARRQPALLNPET</sequence>
<reference evidence="1" key="1">
    <citation type="submission" date="2018-01" db="EMBL/GenBank/DDBJ databases">
        <authorList>
            <person name="Clerissi C."/>
        </authorList>
    </citation>
    <scope>NUCLEOTIDE SEQUENCE</scope>
    <source>
        <strain evidence="1">Cupriavidus taiwanensis STM 3521</strain>
    </source>
</reference>
<protein>
    <submittedName>
        <fullName evidence="1">Uncharacterized protein</fullName>
    </submittedName>
</protein>
<comment type="caution">
    <text evidence="1">The sequence shown here is derived from an EMBL/GenBank/DDBJ whole genome shotgun (WGS) entry which is preliminary data.</text>
</comment>
<dbReference type="Proteomes" id="UP000256297">
    <property type="component" value="Chromosome CBM2589_b"/>
</dbReference>
<evidence type="ECO:0000313" key="1">
    <source>
        <dbReference type="EMBL" id="SOY53029.1"/>
    </source>
</evidence>
<gene>
    <name evidence="1" type="ORF">CBM2589_B280014</name>
</gene>
<name>A0A375BTB1_9BURK</name>